<dbReference type="GO" id="GO:0061630">
    <property type="term" value="F:ubiquitin protein ligase activity"/>
    <property type="evidence" value="ECO:0007669"/>
    <property type="project" value="UniProtKB-EC"/>
</dbReference>
<keyword evidence="12" id="KW-1133">Transmembrane helix</keyword>
<dbReference type="InterPro" id="IPR031127">
    <property type="entry name" value="E3_UB_ligase_RBR"/>
</dbReference>
<keyword evidence="6" id="KW-0812">Transmembrane</keyword>
<organism evidence="18 19">
    <name type="scientific">Tilletiaria anomala (strain ATCC 24038 / CBS 436.72 / UBC 951)</name>
    <dbReference type="NCBI Taxonomy" id="1037660"/>
    <lineage>
        <taxon>Eukaryota</taxon>
        <taxon>Fungi</taxon>
        <taxon>Dikarya</taxon>
        <taxon>Basidiomycota</taxon>
        <taxon>Ustilaginomycotina</taxon>
        <taxon>Exobasidiomycetes</taxon>
        <taxon>Georgefischeriales</taxon>
        <taxon>Tilletiariaceae</taxon>
        <taxon>Tilletiaria</taxon>
    </lineage>
</organism>
<dbReference type="FunFam" id="3.30.40.10:FF:000051">
    <property type="entry name" value="RBR-type E3 ubiquitin transferase"/>
    <property type="match status" value="1"/>
</dbReference>
<dbReference type="InterPro" id="IPR001841">
    <property type="entry name" value="Znf_RING"/>
</dbReference>
<dbReference type="InterPro" id="IPR013083">
    <property type="entry name" value="Znf_RING/FYVE/PHD"/>
</dbReference>
<dbReference type="SMART" id="SM00184">
    <property type="entry name" value="RING"/>
    <property type="match status" value="2"/>
</dbReference>
<evidence type="ECO:0000256" key="1">
    <source>
        <dbReference type="ARBA" id="ARBA00001798"/>
    </source>
</evidence>
<evidence type="ECO:0000256" key="10">
    <source>
        <dbReference type="ARBA" id="ARBA00022786"/>
    </source>
</evidence>
<evidence type="ECO:0000259" key="17">
    <source>
        <dbReference type="PROSITE" id="PS51873"/>
    </source>
</evidence>
<dbReference type="PANTHER" id="PTHR11685">
    <property type="entry name" value="RBR FAMILY RING FINGER AND IBR DOMAIN-CONTAINING"/>
    <property type="match status" value="1"/>
</dbReference>
<dbReference type="InterPro" id="IPR044066">
    <property type="entry name" value="TRIAD_supradom"/>
</dbReference>
<evidence type="ECO:0000256" key="6">
    <source>
        <dbReference type="ARBA" id="ARBA00022692"/>
    </source>
</evidence>
<keyword evidence="19" id="KW-1185">Reference proteome</keyword>
<dbReference type="GO" id="GO:0005737">
    <property type="term" value="C:cytoplasm"/>
    <property type="evidence" value="ECO:0007669"/>
    <property type="project" value="UniProtKB-ARBA"/>
</dbReference>
<keyword evidence="8" id="KW-0677">Repeat</keyword>
<dbReference type="PROSITE" id="PS51873">
    <property type="entry name" value="TRIAD"/>
    <property type="match status" value="1"/>
</dbReference>
<feature type="domain" description="RING-type" evidence="16">
    <location>
        <begin position="60"/>
        <end position="107"/>
    </location>
</feature>
<dbReference type="SMART" id="SM00647">
    <property type="entry name" value="IBR"/>
    <property type="match status" value="2"/>
</dbReference>
<keyword evidence="9 15" id="KW-0863">Zinc-finger</keyword>
<evidence type="ECO:0000256" key="5">
    <source>
        <dbReference type="ARBA" id="ARBA00022679"/>
    </source>
</evidence>
<dbReference type="InterPro" id="IPR002867">
    <property type="entry name" value="IBR_dom"/>
</dbReference>
<keyword evidence="13" id="KW-0472">Membrane</keyword>
<evidence type="ECO:0000256" key="8">
    <source>
        <dbReference type="ARBA" id="ARBA00022737"/>
    </source>
</evidence>
<protein>
    <recommendedName>
        <fullName evidence="4">RBR-type E3 ubiquitin transferase</fullName>
        <ecNumber evidence="4">2.3.2.31</ecNumber>
    </recommendedName>
</protein>
<evidence type="ECO:0000256" key="12">
    <source>
        <dbReference type="ARBA" id="ARBA00022989"/>
    </source>
</evidence>
<dbReference type="Gene3D" id="1.20.120.1750">
    <property type="match status" value="1"/>
</dbReference>
<keyword evidence="10" id="KW-0833">Ubl conjugation pathway</keyword>
<dbReference type="InterPro" id="IPR047548">
    <property type="entry name" value="Rcat_RBR_RNF14"/>
</dbReference>
<evidence type="ECO:0000256" key="9">
    <source>
        <dbReference type="ARBA" id="ARBA00022771"/>
    </source>
</evidence>
<evidence type="ECO:0000256" key="14">
    <source>
        <dbReference type="ARBA" id="ARBA00044508"/>
    </source>
</evidence>
<evidence type="ECO:0000259" key="16">
    <source>
        <dbReference type="PROSITE" id="PS50089"/>
    </source>
</evidence>
<dbReference type="STRING" id="1037660.A0A066WQ86"/>
<dbReference type="InterPro" id="IPR018957">
    <property type="entry name" value="Znf_C3HC4_RING-type"/>
</dbReference>
<feature type="domain" description="RING-type" evidence="17">
    <location>
        <begin position="56"/>
        <end position="312"/>
    </location>
</feature>
<comment type="catalytic activity">
    <reaction evidence="1">
        <text>[E2 ubiquitin-conjugating enzyme]-S-ubiquitinyl-L-cysteine + [acceptor protein]-L-lysine = [E2 ubiquitin-conjugating enzyme]-L-cysteine + [acceptor protein]-N(6)-ubiquitinyl-L-lysine.</text>
        <dbReference type="EC" id="2.3.2.31"/>
    </reaction>
</comment>
<dbReference type="CDD" id="cd20354">
    <property type="entry name" value="Rcat_RBR_RNF14"/>
    <property type="match status" value="1"/>
</dbReference>
<keyword evidence="5" id="KW-0808">Transferase</keyword>
<dbReference type="Proteomes" id="UP000027361">
    <property type="component" value="Unassembled WGS sequence"/>
</dbReference>
<dbReference type="Pfam" id="PF01485">
    <property type="entry name" value="IBR"/>
    <property type="match status" value="1"/>
</dbReference>
<evidence type="ECO:0000256" key="4">
    <source>
        <dbReference type="ARBA" id="ARBA00012251"/>
    </source>
</evidence>
<dbReference type="OrthoDB" id="1431934at2759"/>
<gene>
    <name evidence="18" type="ORF">K437DRAFT_220029</name>
</gene>
<dbReference type="SUPFAM" id="SSF57850">
    <property type="entry name" value="RING/U-box"/>
    <property type="match status" value="3"/>
</dbReference>
<evidence type="ECO:0000256" key="11">
    <source>
        <dbReference type="ARBA" id="ARBA00022833"/>
    </source>
</evidence>
<proteinExistence type="inferred from homology"/>
<dbReference type="InterPro" id="IPR017907">
    <property type="entry name" value="Znf_RING_CS"/>
</dbReference>
<evidence type="ECO:0000256" key="7">
    <source>
        <dbReference type="ARBA" id="ARBA00022723"/>
    </source>
</evidence>
<dbReference type="GO" id="GO:0008270">
    <property type="term" value="F:zinc ion binding"/>
    <property type="evidence" value="ECO:0007669"/>
    <property type="project" value="UniProtKB-KW"/>
</dbReference>
<comment type="caution">
    <text evidence="18">The sequence shown here is derived from an EMBL/GenBank/DDBJ whole genome shotgun (WGS) entry which is preliminary data.</text>
</comment>
<evidence type="ECO:0000256" key="3">
    <source>
        <dbReference type="ARBA" id="ARBA00004906"/>
    </source>
</evidence>
<dbReference type="RefSeq" id="XP_013245624.1">
    <property type="nucleotide sequence ID" value="XM_013390170.1"/>
</dbReference>
<dbReference type="EMBL" id="JMSN01000006">
    <property type="protein sequence ID" value="KDN52785.1"/>
    <property type="molecule type" value="Genomic_DNA"/>
</dbReference>
<dbReference type="HOGENOM" id="CLU_021364_2_2_1"/>
<dbReference type="Pfam" id="PF00097">
    <property type="entry name" value="zf-C3HC4"/>
    <property type="match status" value="1"/>
</dbReference>
<dbReference type="FunCoup" id="A0A066WQ86">
    <property type="interactions" value="108"/>
</dbReference>
<evidence type="ECO:0000256" key="15">
    <source>
        <dbReference type="PROSITE-ProRule" id="PRU00175"/>
    </source>
</evidence>
<comment type="pathway">
    <text evidence="3">Protein modification; protein ubiquitination.</text>
</comment>
<name>A0A066WQ86_TILAU</name>
<dbReference type="GO" id="GO:0031090">
    <property type="term" value="C:organelle membrane"/>
    <property type="evidence" value="ECO:0007669"/>
    <property type="project" value="UniProtKB-ARBA"/>
</dbReference>
<keyword evidence="7" id="KW-0479">Metal-binding</keyword>
<dbReference type="Gene3D" id="3.30.40.10">
    <property type="entry name" value="Zinc/RING finger domain, C3HC4 (zinc finger)"/>
    <property type="match status" value="1"/>
</dbReference>
<dbReference type="PROSITE" id="PS00518">
    <property type="entry name" value="ZF_RING_1"/>
    <property type="match status" value="1"/>
</dbReference>
<reference evidence="18 19" key="1">
    <citation type="submission" date="2014-05" db="EMBL/GenBank/DDBJ databases">
        <title>Draft genome sequence of a rare smut relative, Tilletiaria anomala UBC 951.</title>
        <authorList>
            <consortium name="DOE Joint Genome Institute"/>
            <person name="Toome M."/>
            <person name="Kuo A."/>
            <person name="Henrissat B."/>
            <person name="Lipzen A."/>
            <person name="Tritt A."/>
            <person name="Yoshinaga Y."/>
            <person name="Zane M."/>
            <person name="Barry K."/>
            <person name="Grigoriev I.V."/>
            <person name="Spatafora J.W."/>
            <person name="Aimea M.C."/>
        </authorList>
    </citation>
    <scope>NUCLEOTIDE SEQUENCE [LARGE SCALE GENOMIC DNA]</scope>
    <source>
        <strain evidence="18 19">UBC 951</strain>
    </source>
</reference>
<comment type="subcellular location">
    <subcellularLocation>
        <location evidence="2">Membrane</location>
        <topology evidence="2">Single-pass membrane protein</topology>
    </subcellularLocation>
</comment>
<evidence type="ECO:0000313" key="19">
    <source>
        <dbReference type="Proteomes" id="UP000027361"/>
    </source>
</evidence>
<keyword evidence="11" id="KW-0862">Zinc</keyword>
<dbReference type="AlphaFoldDB" id="A0A066WQ86"/>
<accession>A0A066WQ86</accession>
<dbReference type="InParanoid" id="A0A066WQ86"/>
<sequence>MQQGQGWTDSQAQEWRDAIVLPVEGSIDEQSASSSTLSALLTHFSKHRILTLFSHTRFNCSICLESVKGRLCTRLEGCGHVFCTPCLQDYLCMLVKEGDWRGARRCPDLECTAMPSGLISRTEIQSLVGEELLARYDWLELKAVAETDPNATHCPISACGGIARGDAREAGTWSEGLRICSSCGYAFCCFCEKAWHGKAPCTLVQISALIEEYASLIEGSAEQKAFEARYGRSNILRLTRIYNEEIANRNWIRENSTACPSCSVNIVKSEGCNHMTCRACQAHFCYLCQSTLSAANPYVHYNTPGIPCYQKLFHGLEHMEDGEEFEPLPWEGFPHVEAI</sequence>
<evidence type="ECO:0000256" key="2">
    <source>
        <dbReference type="ARBA" id="ARBA00004167"/>
    </source>
</evidence>
<evidence type="ECO:0000256" key="13">
    <source>
        <dbReference type="ARBA" id="ARBA00023136"/>
    </source>
</evidence>
<dbReference type="EC" id="2.3.2.31" evidence="4"/>
<dbReference type="OMA" id="YPCCQLP"/>
<dbReference type="Pfam" id="PF22191">
    <property type="entry name" value="IBR_1"/>
    <property type="match status" value="1"/>
</dbReference>
<dbReference type="GO" id="GO:0016567">
    <property type="term" value="P:protein ubiquitination"/>
    <property type="evidence" value="ECO:0007669"/>
    <property type="project" value="InterPro"/>
</dbReference>
<evidence type="ECO:0000313" key="18">
    <source>
        <dbReference type="EMBL" id="KDN52785.1"/>
    </source>
</evidence>
<dbReference type="GeneID" id="25262258"/>
<dbReference type="PROSITE" id="PS50089">
    <property type="entry name" value="ZF_RING_2"/>
    <property type="match status" value="1"/>
</dbReference>
<comment type="similarity">
    <text evidence="14">Belongs to the RBR family. RNF14 subfamily.</text>
</comment>